<dbReference type="EMBL" id="SNVJ01000017">
    <property type="protein sequence ID" value="MXP65057.1"/>
    <property type="molecule type" value="Genomic_DNA"/>
</dbReference>
<dbReference type="Proteomes" id="UP000460715">
    <property type="component" value="Unassembled WGS sequence"/>
</dbReference>
<sequence length="64" mass="6915">MVTRIVRRPVSLTFDEEIIEEYKARGVTIAPAPGESSKLVISAPDEAAADAAEIWLAEMDTPAD</sequence>
<evidence type="ECO:0000313" key="2">
    <source>
        <dbReference type="Proteomes" id="UP000460715"/>
    </source>
</evidence>
<dbReference type="AlphaFoldDB" id="A0A845BIE2"/>
<keyword evidence="2" id="KW-1185">Reference proteome</keyword>
<protein>
    <submittedName>
        <fullName evidence="1">Uncharacterized protein</fullName>
    </submittedName>
</protein>
<proteinExistence type="predicted"/>
<comment type="caution">
    <text evidence="1">The sequence shown here is derived from an EMBL/GenBank/DDBJ whole genome shotgun (WGS) entry which is preliminary data.</text>
</comment>
<organism evidence="1 2">
    <name type="scientific">Teichococcus coralli</name>
    <dbReference type="NCBI Taxonomy" id="2545983"/>
    <lineage>
        <taxon>Bacteria</taxon>
        <taxon>Pseudomonadati</taxon>
        <taxon>Pseudomonadota</taxon>
        <taxon>Alphaproteobacteria</taxon>
        <taxon>Acetobacterales</taxon>
        <taxon>Roseomonadaceae</taxon>
        <taxon>Roseomonas</taxon>
    </lineage>
</organism>
<dbReference type="RefSeq" id="WP_160938465.1">
    <property type="nucleotide sequence ID" value="NZ_SNVJ01000017.1"/>
</dbReference>
<dbReference type="OrthoDB" id="7275511at2"/>
<gene>
    <name evidence="1" type="ORF">E0493_17055</name>
</gene>
<accession>A0A845BIE2</accession>
<evidence type="ECO:0000313" key="1">
    <source>
        <dbReference type="EMBL" id="MXP65057.1"/>
    </source>
</evidence>
<name>A0A845BIE2_9PROT</name>
<reference evidence="1 2" key="1">
    <citation type="submission" date="2019-03" db="EMBL/GenBank/DDBJ databases">
        <title>Roseomonas sp. a novel Roseomonas species isolated from Sea whip Gorgonian.</title>
        <authorList>
            <person name="Li F."/>
            <person name="Pan X."/>
            <person name="Huang S."/>
            <person name="Li Z."/>
            <person name="Meng B."/>
        </authorList>
    </citation>
    <scope>NUCLEOTIDE SEQUENCE [LARGE SCALE GENOMIC DNA]</scope>
    <source>
        <strain evidence="1 2">M0104</strain>
    </source>
</reference>